<feature type="disulfide bond" evidence="5">
    <location>
        <begin position="62"/>
        <end position="69"/>
    </location>
</feature>
<keyword evidence="5" id="KW-0349">Heme</keyword>
<gene>
    <name evidence="8" type="ORF">METBISCDRAFT_19950</name>
</gene>
<feature type="disulfide bond" evidence="5">
    <location>
        <begin position="71"/>
        <end position="104"/>
    </location>
</feature>
<dbReference type="Proteomes" id="UP000268321">
    <property type="component" value="Unassembled WGS sequence"/>
</dbReference>
<organism evidence="8 9">
    <name type="scientific">Metschnikowia bicuspidata</name>
    <dbReference type="NCBI Taxonomy" id="27322"/>
    <lineage>
        <taxon>Eukaryota</taxon>
        <taxon>Fungi</taxon>
        <taxon>Dikarya</taxon>
        <taxon>Ascomycota</taxon>
        <taxon>Saccharomycotina</taxon>
        <taxon>Pichiomycetes</taxon>
        <taxon>Metschnikowiaceae</taxon>
        <taxon>Metschnikowia</taxon>
    </lineage>
</organism>
<dbReference type="SMART" id="SM00747">
    <property type="entry name" value="CFEM"/>
    <property type="match status" value="1"/>
</dbReference>
<name>A0A4P9ZAR9_9ASCO</name>
<feature type="non-terminal residue" evidence="8">
    <location>
        <position position="127"/>
    </location>
</feature>
<dbReference type="PROSITE" id="PS52012">
    <property type="entry name" value="CFEM"/>
    <property type="match status" value="1"/>
</dbReference>
<feature type="chain" id="PRO_5020817057" evidence="6">
    <location>
        <begin position="18"/>
        <end position="127"/>
    </location>
</feature>
<dbReference type="GO" id="GO:0005576">
    <property type="term" value="C:extracellular region"/>
    <property type="evidence" value="ECO:0007669"/>
    <property type="project" value="UniProtKB-SubCell"/>
</dbReference>
<evidence type="ECO:0000313" key="8">
    <source>
        <dbReference type="EMBL" id="RKP28900.1"/>
    </source>
</evidence>
<evidence type="ECO:0000256" key="1">
    <source>
        <dbReference type="ARBA" id="ARBA00004613"/>
    </source>
</evidence>
<dbReference type="Pfam" id="PF05730">
    <property type="entry name" value="CFEM"/>
    <property type="match status" value="1"/>
</dbReference>
<keyword evidence="5" id="KW-0479">Metal-binding</keyword>
<sequence length="127" mass="13211">MKTAILSLAILTAIASAADNPYAHYPPVAKTATINGFGDRVYDAFPQCAKDCVRQSTSNTPCPYWDIGCLCMMPQFQSIVALCIADNCSGSDVDSASQVAVNSCSAAGVNSPYWFINGAASTALSSA</sequence>
<evidence type="ECO:0000256" key="5">
    <source>
        <dbReference type="PROSITE-ProRule" id="PRU01356"/>
    </source>
</evidence>
<dbReference type="InterPro" id="IPR008427">
    <property type="entry name" value="Extracellular_membr_CFEM_dom"/>
</dbReference>
<evidence type="ECO:0000259" key="7">
    <source>
        <dbReference type="PROSITE" id="PS52012"/>
    </source>
</evidence>
<evidence type="ECO:0000256" key="6">
    <source>
        <dbReference type="SAM" id="SignalP"/>
    </source>
</evidence>
<feature type="disulfide bond" evidence="5">
    <location>
        <begin position="52"/>
        <end position="83"/>
    </location>
</feature>
<evidence type="ECO:0000256" key="4">
    <source>
        <dbReference type="ARBA" id="ARBA00023157"/>
    </source>
</evidence>
<keyword evidence="3 6" id="KW-0732">Signal</keyword>
<dbReference type="OrthoDB" id="2496787at2759"/>
<dbReference type="GO" id="GO:0046872">
    <property type="term" value="F:metal ion binding"/>
    <property type="evidence" value="ECO:0007669"/>
    <property type="project" value="UniProtKB-UniRule"/>
</dbReference>
<evidence type="ECO:0000256" key="2">
    <source>
        <dbReference type="ARBA" id="ARBA00022525"/>
    </source>
</evidence>
<dbReference type="EMBL" id="ML004541">
    <property type="protein sequence ID" value="RKP28900.1"/>
    <property type="molecule type" value="Genomic_DNA"/>
</dbReference>
<keyword evidence="5" id="KW-0408">Iron</keyword>
<evidence type="ECO:0000313" key="9">
    <source>
        <dbReference type="Proteomes" id="UP000268321"/>
    </source>
</evidence>
<keyword evidence="9" id="KW-1185">Reference proteome</keyword>
<evidence type="ECO:0000256" key="3">
    <source>
        <dbReference type="ARBA" id="ARBA00022729"/>
    </source>
</evidence>
<accession>A0A4P9ZAR9</accession>
<feature type="domain" description="CFEM" evidence="7">
    <location>
        <begin position="20"/>
        <end position="127"/>
    </location>
</feature>
<keyword evidence="4 5" id="KW-1015">Disulfide bond</keyword>
<proteinExistence type="predicted"/>
<comment type="subcellular location">
    <subcellularLocation>
        <location evidence="1">Secreted</location>
    </subcellularLocation>
</comment>
<keyword evidence="2" id="KW-0964">Secreted</keyword>
<reference evidence="9" key="1">
    <citation type="journal article" date="2018" name="Nat. Microbiol.">
        <title>Leveraging single-cell genomics to expand the fungal tree of life.</title>
        <authorList>
            <person name="Ahrendt S.R."/>
            <person name="Quandt C.A."/>
            <person name="Ciobanu D."/>
            <person name="Clum A."/>
            <person name="Salamov A."/>
            <person name="Andreopoulos B."/>
            <person name="Cheng J.F."/>
            <person name="Woyke T."/>
            <person name="Pelin A."/>
            <person name="Henrissat B."/>
            <person name="Reynolds N.K."/>
            <person name="Benny G.L."/>
            <person name="Smith M.E."/>
            <person name="James T.Y."/>
            <person name="Grigoriev I.V."/>
        </authorList>
    </citation>
    <scope>NUCLEOTIDE SEQUENCE [LARGE SCALE GENOMIC DNA]</scope>
    <source>
        <strain evidence="9">Baker2002</strain>
    </source>
</reference>
<protein>
    <submittedName>
        <fullName evidence="8">CFEM-domain-containing protein</fullName>
    </submittedName>
</protein>
<feature type="binding site" description="axial binding residue" evidence="5">
    <location>
        <position position="66"/>
    </location>
    <ligand>
        <name>heme</name>
        <dbReference type="ChEBI" id="CHEBI:30413"/>
    </ligand>
    <ligandPart>
        <name>Fe</name>
        <dbReference type="ChEBI" id="CHEBI:18248"/>
    </ligandPart>
</feature>
<feature type="disulfide bond" evidence="5">
    <location>
        <begin position="48"/>
        <end position="88"/>
    </location>
</feature>
<dbReference type="AlphaFoldDB" id="A0A4P9ZAR9"/>
<feature type="signal peptide" evidence="6">
    <location>
        <begin position="1"/>
        <end position="17"/>
    </location>
</feature>